<evidence type="ECO:0000313" key="14">
    <source>
        <dbReference type="EMBL" id="NIR74987.1"/>
    </source>
</evidence>
<dbReference type="GO" id="GO:0005524">
    <property type="term" value="F:ATP binding"/>
    <property type="evidence" value="ECO:0007669"/>
    <property type="project" value="UniProtKB-KW"/>
</dbReference>
<reference evidence="14 15" key="1">
    <citation type="submission" date="2020-01" db="EMBL/GenBank/DDBJ databases">
        <title>Genomes assembled from Gulf of Kutch pelagic sediment metagenomes.</title>
        <authorList>
            <person name="Chandrashekar M."/>
            <person name="Mahajan M.S."/>
            <person name="Dave K.J."/>
            <person name="Vatsa P."/>
            <person name="Nathani N.M."/>
        </authorList>
    </citation>
    <scope>NUCLEOTIDE SEQUENCE [LARGE SCALE GENOMIC DNA]</scope>
    <source>
        <strain evidence="14">KS3-K002</strain>
    </source>
</reference>
<evidence type="ECO:0000256" key="7">
    <source>
        <dbReference type="ARBA" id="ARBA00022833"/>
    </source>
</evidence>
<dbReference type="InterPro" id="IPR003593">
    <property type="entry name" value="AAA+_ATPase"/>
</dbReference>
<dbReference type="Pfam" id="PF13177">
    <property type="entry name" value="DNA_pol3_delta2"/>
    <property type="match status" value="1"/>
</dbReference>
<feature type="compositionally biased region" description="Gly residues" evidence="12">
    <location>
        <begin position="384"/>
        <end position="399"/>
    </location>
</feature>
<keyword evidence="8 11" id="KW-0067">ATP-binding</keyword>
<dbReference type="InterPro" id="IPR022754">
    <property type="entry name" value="DNA_pol_III_gamma-3"/>
</dbReference>
<feature type="region of interest" description="Disordered" evidence="12">
    <location>
        <begin position="381"/>
        <end position="457"/>
    </location>
</feature>
<dbReference type="InterPro" id="IPR050238">
    <property type="entry name" value="DNA_Rep/Repair_Clamp_Loader"/>
</dbReference>
<dbReference type="EMBL" id="JAACAK010000051">
    <property type="protein sequence ID" value="NIR74987.1"/>
    <property type="molecule type" value="Genomic_DNA"/>
</dbReference>
<comment type="subunit">
    <text evidence="11">DNA polymerase III contains a core (composed of alpha, epsilon and theta chains) that associates with a tau subunit. This core dimerizes to form the POLIII' complex. PolIII' associates with the gamma complex (composed of gamma, delta, delta', psi and chi chains) and with the beta chain to form the complete DNA polymerase III complex.</text>
</comment>
<keyword evidence="6 11" id="KW-0547">Nucleotide-binding</keyword>
<dbReference type="Gene3D" id="3.40.50.300">
    <property type="entry name" value="P-loop containing nucleotide triphosphate hydrolases"/>
    <property type="match status" value="1"/>
</dbReference>
<evidence type="ECO:0000259" key="13">
    <source>
        <dbReference type="SMART" id="SM00382"/>
    </source>
</evidence>
<keyword evidence="5" id="KW-0479">Metal-binding</keyword>
<keyword evidence="9 11" id="KW-0239">DNA-directed DNA polymerase</keyword>
<dbReference type="PANTHER" id="PTHR11669">
    <property type="entry name" value="REPLICATION FACTOR C / DNA POLYMERASE III GAMMA-TAU SUBUNIT"/>
    <property type="match status" value="1"/>
</dbReference>
<dbReference type="Proteomes" id="UP000702544">
    <property type="component" value="Unassembled WGS sequence"/>
</dbReference>
<evidence type="ECO:0000256" key="10">
    <source>
        <dbReference type="ARBA" id="ARBA00049244"/>
    </source>
</evidence>
<evidence type="ECO:0000256" key="5">
    <source>
        <dbReference type="ARBA" id="ARBA00022723"/>
    </source>
</evidence>
<dbReference type="NCBIfam" id="TIGR02397">
    <property type="entry name" value="dnaX_nterm"/>
    <property type="match status" value="1"/>
</dbReference>
<dbReference type="InterPro" id="IPR008921">
    <property type="entry name" value="DNA_pol3_clamp-load_cplx_C"/>
</dbReference>
<dbReference type="InterPro" id="IPR045085">
    <property type="entry name" value="HLD_clamp_pol_III_gamma_tau"/>
</dbReference>
<dbReference type="Pfam" id="PF12169">
    <property type="entry name" value="DNA_pol3_gamma3"/>
    <property type="match status" value="1"/>
</dbReference>
<dbReference type="Gene3D" id="1.10.8.60">
    <property type="match status" value="1"/>
</dbReference>
<feature type="compositionally biased region" description="Low complexity" evidence="12">
    <location>
        <begin position="433"/>
        <end position="446"/>
    </location>
</feature>
<dbReference type="GO" id="GO:0003887">
    <property type="term" value="F:DNA-directed DNA polymerase activity"/>
    <property type="evidence" value="ECO:0007669"/>
    <property type="project" value="UniProtKB-KW"/>
</dbReference>
<dbReference type="CDD" id="cd18137">
    <property type="entry name" value="HLD_clamp_pol_III_gamma_tau"/>
    <property type="match status" value="1"/>
</dbReference>
<dbReference type="GO" id="GO:0006261">
    <property type="term" value="P:DNA-templated DNA replication"/>
    <property type="evidence" value="ECO:0007669"/>
    <property type="project" value="TreeGrafter"/>
</dbReference>
<keyword evidence="3 11" id="KW-0548">Nucleotidyltransferase</keyword>
<evidence type="ECO:0000256" key="6">
    <source>
        <dbReference type="ARBA" id="ARBA00022741"/>
    </source>
</evidence>
<evidence type="ECO:0000256" key="4">
    <source>
        <dbReference type="ARBA" id="ARBA00022705"/>
    </source>
</evidence>
<dbReference type="Gene3D" id="1.20.272.10">
    <property type="match status" value="1"/>
</dbReference>
<dbReference type="SUPFAM" id="SSF48019">
    <property type="entry name" value="post-AAA+ oligomerization domain-like"/>
    <property type="match status" value="1"/>
</dbReference>
<evidence type="ECO:0000256" key="9">
    <source>
        <dbReference type="ARBA" id="ARBA00022932"/>
    </source>
</evidence>
<comment type="catalytic activity">
    <reaction evidence="10 11">
        <text>DNA(n) + a 2'-deoxyribonucleoside 5'-triphosphate = DNA(n+1) + diphosphate</text>
        <dbReference type="Rhea" id="RHEA:22508"/>
        <dbReference type="Rhea" id="RHEA-COMP:17339"/>
        <dbReference type="Rhea" id="RHEA-COMP:17340"/>
        <dbReference type="ChEBI" id="CHEBI:33019"/>
        <dbReference type="ChEBI" id="CHEBI:61560"/>
        <dbReference type="ChEBI" id="CHEBI:173112"/>
        <dbReference type="EC" id="2.7.7.7"/>
    </reaction>
</comment>
<dbReference type="SUPFAM" id="SSF52540">
    <property type="entry name" value="P-loop containing nucleoside triphosphate hydrolases"/>
    <property type="match status" value="1"/>
</dbReference>
<organism evidence="14 15">
    <name type="scientific">Candidatus Kutchimonas denitrificans</name>
    <dbReference type="NCBI Taxonomy" id="3056748"/>
    <lineage>
        <taxon>Bacteria</taxon>
        <taxon>Pseudomonadati</taxon>
        <taxon>Gemmatimonadota</taxon>
        <taxon>Gemmatimonadia</taxon>
        <taxon>Candidatus Palauibacterales</taxon>
        <taxon>Candidatus Palauibacteraceae</taxon>
        <taxon>Candidatus Kutchimonas</taxon>
    </lineage>
</organism>
<dbReference type="FunFam" id="1.10.8.60:FF:000013">
    <property type="entry name" value="DNA polymerase III subunit gamma/tau"/>
    <property type="match status" value="1"/>
</dbReference>
<keyword evidence="4 11" id="KW-0235">DNA replication</keyword>
<dbReference type="CDD" id="cd00009">
    <property type="entry name" value="AAA"/>
    <property type="match status" value="1"/>
</dbReference>
<dbReference type="PANTHER" id="PTHR11669:SF0">
    <property type="entry name" value="PROTEIN STICHEL-LIKE 2"/>
    <property type="match status" value="1"/>
</dbReference>
<keyword evidence="2 11" id="KW-0808">Transferase</keyword>
<evidence type="ECO:0000256" key="12">
    <source>
        <dbReference type="SAM" id="MobiDB-lite"/>
    </source>
</evidence>
<dbReference type="SMART" id="SM00382">
    <property type="entry name" value="AAA"/>
    <property type="match status" value="1"/>
</dbReference>
<comment type="function">
    <text evidence="11">DNA polymerase III is a complex, multichain enzyme responsible for most of the replicative synthesis in bacteria. This DNA polymerase also exhibits 3' to 5' exonuclease activity.</text>
</comment>
<evidence type="ECO:0000256" key="11">
    <source>
        <dbReference type="RuleBase" id="RU364063"/>
    </source>
</evidence>
<keyword evidence="7" id="KW-0862">Zinc</keyword>
<name>A0AAE5CAV5_9BACT</name>
<dbReference type="InterPro" id="IPR027417">
    <property type="entry name" value="P-loop_NTPase"/>
</dbReference>
<protein>
    <recommendedName>
        <fullName evidence="11">DNA polymerase III subunit gamma/tau</fullName>
        <ecNumber evidence="11">2.7.7.7</ecNumber>
    </recommendedName>
</protein>
<evidence type="ECO:0000256" key="3">
    <source>
        <dbReference type="ARBA" id="ARBA00022695"/>
    </source>
</evidence>
<dbReference type="Pfam" id="PF22608">
    <property type="entry name" value="DNAX_ATPase_lid"/>
    <property type="match status" value="1"/>
</dbReference>
<dbReference type="EC" id="2.7.7.7" evidence="11"/>
<evidence type="ECO:0000256" key="2">
    <source>
        <dbReference type="ARBA" id="ARBA00022679"/>
    </source>
</evidence>
<dbReference type="AlphaFoldDB" id="A0AAE5CAV5"/>
<dbReference type="FunFam" id="3.40.50.300:FF:000014">
    <property type="entry name" value="DNA polymerase III subunit gamma/tau"/>
    <property type="match status" value="1"/>
</dbReference>
<accession>A0AAE5CAV5</accession>
<feature type="compositionally biased region" description="Low complexity" evidence="12">
    <location>
        <begin position="411"/>
        <end position="424"/>
    </location>
</feature>
<evidence type="ECO:0000256" key="1">
    <source>
        <dbReference type="ARBA" id="ARBA00006360"/>
    </source>
</evidence>
<proteinExistence type="inferred from homology"/>
<comment type="caution">
    <text evidence="14">The sequence shown here is derived from an EMBL/GenBank/DDBJ whole genome shotgun (WGS) entry which is preliminary data.</text>
</comment>
<gene>
    <name evidence="11 14" type="primary">dnaX</name>
    <name evidence="14" type="ORF">GWO12_07715</name>
</gene>
<evidence type="ECO:0000256" key="8">
    <source>
        <dbReference type="ARBA" id="ARBA00022840"/>
    </source>
</evidence>
<sequence>MHRPALARLYRPRNFSEIVGQDHVSATLRTAVERGRVAHAYLFCGPRGIGKTTAARVLAMALNCENRGDGEPCGACESCERIWSGRTSLDVVEIDAASNRGVDDARDLRERAMYAPSEESRYKVYIIDEAHMLTREAWNAFLKILEEPPPRVIFVLATTEPGKIFQAAPPILSRCQRFDFHRISTEAIRERLDQVLDAEGVEAEDAALLPIARKADGALRDALSALDQVLAFSGDKVTASDVRQVLGLIEEDLYFELFELLAEKRAADVFGYVERLIDGGYDLEEFYKGVGEALRLLLRARLEGAGSLRFLSDELAARYVEAADRFAAGDLMRMLSGLAELDTDGRFRKSEQQRILIEVLLLKFAMLDRTVELEELLAAVRGSPGSGAGRGGGAGGRGARGMSSDADPGHRSSGSKSSRGSANPAPDPGPGGPADAGPPVGTAAPAEAPPARPGGPLEAARTAWLEMIAAGKILRPGQGIALRAAQIIALLPDGELRVSCPQGTPAAEVLEDKVNRRRIEEELSRRLGRPIRVSRAGSSESLPPRVSQDTARGQKLARLVEEDQGLQDLVDRLDLELID</sequence>
<dbReference type="NCBIfam" id="NF004046">
    <property type="entry name" value="PRK05563.1"/>
    <property type="match status" value="1"/>
</dbReference>
<dbReference type="GO" id="GO:0046872">
    <property type="term" value="F:metal ion binding"/>
    <property type="evidence" value="ECO:0007669"/>
    <property type="project" value="UniProtKB-KW"/>
</dbReference>
<evidence type="ECO:0000313" key="15">
    <source>
        <dbReference type="Proteomes" id="UP000702544"/>
    </source>
</evidence>
<dbReference type="GO" id="GO:0009360">
    <property type="term" value="C:DNA polymerase III complex"/>
    <property type="evidence" value="ECO:0007669"/>
    <property type="project" value="InterPro"/>
</dbReference>
<feature type="domain" description="AAA+ ATPase" evidence="13">
    <location>
        <begin position="37"/>
        <end position="184"/>
    </location>
</feature>
<dbReference type="InterPro" id="IPR012763">
    <property type="entry name" value="DNA_pol_III_sug/sutau_N"/>
</dbReference>
<comment type="similarity">
    <text evidence="1 11">Belongs to the DnaX/STICHEL family.</text>
</comment>
<dbReference type="GO" id="GO:0003677">
    <property type="term" value="F:DNA binding"/>
    <property type="evidence" value="ECO:0007669"/>
    <property type="project" value="InterPro"/>
</dbReference>